<reference evidence="1 2" key="1">
    <citation type="journal article" date="2019" name="Environ. Microbiol.">
        <title>At the nexus of three kingdoms: the genome of the mycorrhizal fungus Gigaspora margarita provides insights into plant, endobacterial and fungal interactions.</title>
        <authorList>
            <person name="Venice F."/>
            <person name="Ghignone S."/>
            <person name="Salvioli di Fossalunga A."/>
            <person name="Amselem J."/>
            <person name="Novero M."/>
            <person name="Xianan X."/>
            <person name="Sedzielewska Toro K."/>
            <person name="Morin E."/>
            <person name="Lipzen A."/>
            <person name="Grigoriev I.V."/>
            <person name="Henrissat B."/>
            <person name="Martin F.M."/>
            <person name="Bonfante P."/>
        </authorList>
    </citation>
    <scope>NUCLEOTIDE SEQUENCE [LARGE SCALE GENOMIC DNA]</scope>
    <source>
        <strain evidence="1 2">BEG34</strain>
    </source>
</reference>
<gene>
    <name evidence="1" type="ORF">F8M41_016894</name>
</gene>
<accession>A0A8H3WSD0</accession>
<dbReference type="OrthoDB" id="6500128at2759"/>
<dbReference type="Proteomes" id="UP000439903">
    <property type="component" value="Unassembled WGS sequence"/>
</dbReference>
<feature type="non-terminal residue" evidence="1">
    <location>
        <position position="45"/>
    </location>
</feature>
<keyword evidence="2" id="KW-1185">Reference proteome</keyword>
<evidence type="ECO:0000313" key="2">
    <source>
        <dbReference type="Proteomes" id="UP000439903"/>
    </source>
</evidence>
<comment type="caution">
    <text evidence="1">The sequence shown here is derived from an EMBL/GenBank/DDBJ whole genome shotgun (WGS) entry which is preliminary data.</text>
</comment>
<dbReference type="EMBL" id="WTPW01003752">
    <property type="protein sequence ID" value="KAF0333108.1"/>
    <property type="molecule type" value="Genomic_DNA"/>
</dbReference>
<organism evidence="1 2">
    <name type="scientific">Gigaspora margarita</name>
    <dbReference type="NCBI Taxonomy" id="4874"/>
    <lineage>
        <taxon>Eukaryota</taxon>
        <taxon>Fungi</taxon>
        <taxon>Fungi incertae sedis</taxon>
        <taxon>Mucoromycota</taxon>
        <taxon>Glomeromycotina</taxon>
        <taxon>Glomeromycetes</taxon>
        <taxon>Diversisporales</taxon>
        <taxon>Gigasporaceae</taxon>
        <taxon>Gigaspora</taxon>
    </lineage>
</organism>
<proteinExistence type="predicted"/>
<dbReference type="AlphaFoldDB" id="A0A8H3WSD0"/>
<protein>
    <submittedName>
        <fullName evidence="1">Uncharacterized protein</fullName>
    </submittedName>
</protein>
<name>A0A8H3WSD0_GIGMA</name>
<evidence type="ECO:0000313" key="1">
    <source>
        <dbReference type="EMBL" id="KAF0333108.1"/>
    </source>
</evidence>
<sequence length="45" mass="5111">MAIKRTLSLKRSMTIKRSISVKGGVEEDIEAAIIGYDDDKDYEYT</sequence>